<protein>
    <submittedName>
        <fullName evidence="1">Methyltransferase, TIGR04325 family</fullName>
    </submittedName>
</protein>
<keyword evidence="1" id="KW-0808">Transferase</keyword>
<dbReference type="AlphaFoldDB" id="A0A396Z5S9"/>
<sequence length="284" mass="33182">MYLIKILRKVVPPIFFDFGKIIFKLARKLMGQERLRHAGFEGVFDRWEEAAKLCGTYDSEKILEKCKNAILKVKNGEAAYERDSVLFDKIQYSWPLATTLLYVSNRSDGQLHVLDFGGSLGSSYFQNRIFLETIKDRSWSIVEQADFVREGNLFFQDSTLNFYDSIEVCAKDHKVNLFLASSSLPYIENSFAHIDRILEYDFPFILIDRTYFIDLPKSIVSVQKVPPEIYDASYPAWFFNIDEFLSRFEKKYNLLFDFRSHLQATDAINGIPTREMGFFFEIKS</sequence>
<dbReference type="GO" id="GO:0008168">
    <property type="term" value="F:methyltransferase activity"/>
    <property type="evidence" value="ECO:0007669"/>
    <property type="project" value="UniProtKB-KW"/>
</dbReference>
<name>A0A396Z5S9_9LEPT</name>
<keyword evidence="1" id="KW-0489">Methyltransferase</keyword>
<evidence type="ECO:0000313" key="2">
    <source>
        <dbReference type="Proteomes" id="UP000265798"/>
    </source>
</evidence>
<accession>A0A396Z5S9</accession>
<organism evidence="1 2">
    <name type="scientific">Leptospira stimsonii</name>
    <dbReference type="NCBI Taxonomy" id="2202203"/>
    <lineage>
        <taxon>Bacteria</taxon>
        <taxon>Pseudomonadati</taxon>
        <taxon>Spirochaetota</taxon>
        <taxon>Spirochaetia</taxon>
        <taxon>Leptospirales</taxon>
        <taxon>Leptospiraceae</taxon>
        <taxon>Leptospira</taxon>
    </lineage>
</organism>
<dbReference type="InterPro" id="IPR027612">
    <property type="entry name" value="Put_MTase_LIC12133"/>
</dbReference>
<dbReference type="OrthoDB" id="118271at2"/>
<dbReference type="GO" id="GO:0032259">
    <property type="term" value="P:methylation"/>
    <property type="evidence" value="ECO:0007669"/>
    <property type="project" value="UniProtKB-KW"/>
</dbReference>
<evidence type="ECO:0000313" key="1">
    <source>
        <dbReference type="EMBL" id="RHX90851.1"/>
    </source>
</evidence>
<dbReference type="RefSeq" id="WP_118968493.1">
    <property type="nucleotide sequence ID" value="NZ_QHCT01000002.1"/>
</dbReference>
<gene>
    <name evidence="1" type="ORF">DLM75_10795</name>
</gene>
<dbReference type="EMBL" id="QHCT01000002">
    <property type="protein sequence ID" value="RHX90851.1"/>
    <property type="molecule type" value="Genomic_DNA"/>
</dbReference>
<dbReference type="NCBIfam" id="TIGR04325">
    <property type="entry name" value="MTase_LIC12133"/>
    <property type="match status" value="1"/>
</dbReference>
<comment type="caution">
    <text evidence="1">The sequence shown here is derived from an EMBL/GenBank/DDBJ whole genome shotgun (WGS) entry which is preliminary data.</text>
</comment>
<dbReference type="Proteomes" id="UP000265798">
    <property type="component" value="Unassembled WGS sequence"/>
</dbReference>
<proteinExistence type="predicted"/>
<reference evidence="2" key="1">
    <citation type="submission" date="2018-05" db="EMBL/GenBank/DDBJ databases">
        <title>Leptospira yasudae sp. nov. and Leptospira stimsonii sp. nov., two pathogenic species of the genus Leptospira isolated from environmental sources.</title>
        <authorList>
            <person name="Casanovas-Massana A."/>
            <person name="Hamond C."/>
            <person name="Santos L.A."/>
            <person name="Hacker K.P."/>
            <person name="Balassiano I."/>
            <person name="Medeiros M.A."/>
            <person name="Reis M.G."/>
            <person name="Ko A.I."/>
            <person name="Wunder E.A."/>
        </authorList>
    </citation>
    <scope>NUCLEOTIDE SEQUENCE [LARGE SCALE GENOMIC DNA]</scope>
    <source>
        <strain evidence="2">Yale</strain>
    </source>
</reference>